<evidence type="ECO:0000313" key="4">
    <source>
        <dbReference type="EMBL" id="KZT00322.1"/>
    </source>
</evidence>
<dbReference type="GeneID" id="63828057"/>
<name>A0A165B627_9APHY</name>
<protein>
    <recommendedName>
        <fullName evidence="3">J domain-containing protein</fullName>
    </recommendedName>
</protein>
<dbReference type="CDD" id="cd06257">
    <property type="entry name" value="DnaJ"/>
    <property type="match status" value="1"/>
</dbReference>
<accession>A0A165B627</accession>
<sequence>MCLPPASAHARIPDHRRRLRPISNISGVNASKSSDSTSSQNQMPCRGRKIGIQEKLLETKYYDILGIPVDVTTDNIKKAYHSPHAEECFKKIAIAYQTLSDPELRWKYNEFRAKESMPEGEFVDPEEVFGTIFGGERFVPIIRHISLVKDMKAALQEADEMEDEENGKQKAAVRAEWVQKLVQNLERKLGIFTESAMGPDDRQVT</sequence>
<dbReference type="Proteomes" id="UP000076871">
    <property type="component" value="Unassembled WGS sequence"/>
</dbReference>
<dbReference type="InParanoid" id="A0A165B627"/>
<dbReference type="PANTHER" id="PTHR44924:SF1">
    <property type="entry name" value="DNAJ SUBFAMILY A MEMBER 2"/>
    <property type="match status" value="1"/>
</dbReference>
<dbReference type="InterPro" id="IPR036869">
    <property type="entry name" value="J_dom_sf"/>
</dbReference>
<dbReference type="PANTHER" id="PTHR44924">
    <property type="entry name" value="DNAJ SUBFAMILY A MEMBER 2"/>
    <property type="match status" value="1"/>
</dbReference>
<keyword evidence="1" id="KW-0175">Coiled coil</keyword>
<gene>
    <name evidence="4" type="ORF">LAESUDRAFT_739680</name>
</gene>
<proteinExistence type="predicted"/>
<dbReference type="RefSeq" id="XP_040758062.1">
    <property type="nucleotide sequence ID" value="XM_040911028.1"/>
</dbReference>
<dbReference type="SUPFAM" id="SSF46565">
    <property type="entry name" value="Chaperone J-domain"/>
    <property type="match status" value="1"/>
</dbReference>
<organism evidence="4 5">
    <name type="scientific">Laetiporus sulphureus 93-53</name>
    <dbReference type="NCBI Taxonomy" id="1314785"/>
    <lineage>
        <taxon>Eukaryota</taxon>
        <taxon>Fungi</taxon>
        <taxon>Dikarya</taxon>
        <taxon>Basidiomycota</taxon>
        <taxon>Agaricomycotina</taxon>
        <taxon>Agaricomycetes</taxon>
        <taxon>Polyporales</taxon>
        <taxon>Laetiporus</taxon>
    </lineage>
</organism>
<dbReference type="PROSITE" id="PS00636">
    <property type="entry name" value="DNAJ_1"/>
    <property type="match status" value="1"/>
</dbReference>
<dbReference type="SMART" id="SM00271">
    <property type="entry name" value="DnaJ"/>
    <property type="match status" value="1"/>
</dbReference>
<feature type="coiled-coil region" evidence="1">
    <location>
        <begin position="144"/>
        <end position="171"/>
    </location>
</feature>
<evidence type="ECO:0000256" key="2">
    <source>
        <dbReference type="SAM" id="MobiDB-lite"/>
    </source>
</evidence>
<dbReference type="STRING" id="1314785.A0A165B627"/>
<reference evidence="4 5" key="1">
    <citation type="journal article" date="2016" name="Mol. Biol. Evol.">
        <title>Comparative Genomics of Early-Diverging Mushroom-Forming Fungi Provides Insights into the Origins of Lignocellulose Decay Capabilities.</title>
        <authorList>
            <person name="Nagy L.G."/>
            <person name="Riley R."/>
            <person name="Tritt A."/>
            <person name="Adam C."/>
            <person name="Daum C."/>
            <person name="Floudas D."/>
            <person name="Sun H."/>
            <person name="Yadav J.S."/>
            <person name="Pangilinan J."/>
            <person name="Larsson K.H."/>
            <person name="Matsuura K."/>
            <person name="Barry K."/>
            <person name="Labutti K."/>
            <person name="Kuo R."/>
            <person name="Ohm R.A."/>
            <person name="Bhattacharya S.S."/>
            <person name="Shirouzu T."/>
            <person name="Yoshinaga Y."/>
            <person name="Martin F.M."/>
            <person name="Grigoriev I.V."/>
            <person name="Hibbett D.S."/>
        </authorList>
    </citation>
    <scope>NUCLEOTIDE SEQUENCE [LARGE SCALE GENOMIC DNA]</scope>
    <source>
        <strain evidence="4 5">93-53</strain>
    </source>
</reference>
<dbReference type="InterPro" id="IPR018253">
    <property type="entry name" value="DnaJ_domain_CS"/>
</dbReference>
<dbReference type="PROSITE" id="PS50076">
    <property type="entry name" value="DNAJ_2"/>
    <property type="match status" value="1"/>
</dbReference>
<dbReference type="Pfam" id="PF00226">
    <property type="entry name" value="DnaJ"/>
    <property type="match status" value="1"/>
</dbReference>
<dbReference type="AlphaFoldDB" id="A0A165B627"/>
<evidence type="ECO:0000313" key="5">
    <source>
        <dbReference type="Proteomes" id="UP000076871"/>
    </source>
</evidence>
<dbReference type="Gene3D" id="1.10.287.110">
    <property type="entry name" value="DnaJ domain"/>
    <property type="match status" value="1"/>
</dbReference>
<keyword evidence="5" id="KW-1185">Reference proteome</keyword>
<feature type="domain" description="J" evidence="3">
    <location>
        <begin position="60"/>
        <end position="112"/>
    </location>
</feature>
<dbReference type="InterPro" id="IPR001623">
    <property type="entry name" value="DnaJ_domain"/>
</dbReference>
<feature type="region of interest" description="Disordered" evidence="2">
    <location>
        <begin position="17"/>
        <end position="45"/>
    </location>
</feature>
<dbReference type="OrthoDB" id="552049at2759"/>
<dbReference type="EMBL" id="KV427689">
    <property type="protein sequence ID" value="KZT00322.1"/>
    <property type="molecule type" value="Genomic_DNA"/>
</dbReference>
<evidence type="ECO:0000259" key="3">
    <source>
        <dbReference type="PROSITE" id="PS50076"/>
    </source>
</evidence>
<evidence type="ECO:0000256" key="1">
    <source>
        <dbReference type="SAM" id="Coils"/>
    </source>
</evidence>